<name>Q7RNU1_PLAYO</name>
<sequence>LYGPFNINLCPFFVSYLAFEFHLIIKHTE</sequence>
<accession>Q7RNU1</accession>
<reference evidence="1 2" key="1">
    <citation type="journal article" date="2002" name="Nature">
        <title>Genome sequence and comparative analysis of the model rodent malaria parasite Plasmodium yoelii yoelii.</title>
        <authorList>
            <person name="Carlton J.M."/>
            <person name="Angiuoli S.V."/>
            <person name="Suh B.B."/>
            <person name="Kooij T.W."/>
            <person name="Pertea M."/>
            <person name="Silva J.C."/>
            <person name="Ermolaeva M.D."/>
            <person name="Allen J.E."/>
            <person name="Selengut J.D."/>
            <person name="Koo H.L."/>
            <person name="Peterson J.D."/>
            <person name="Pop M."/>
            <person name="Kosack D.S."/>
            <person name="Shumway M.F."/>
            <person name="Bidwell S.L."/>
            <person name="Shallom S.J."/>
            <person name="van Aken S.E."/>
            <person name="Riedmuller S.B."/>
            <person name="Feldblyum T.V."/>
            <person name="Cho J.K."/>
            <person name="Quackenbush J."/>
            <person name="Sedegah M."/>
            <person name="Shoaibi A."/>
            <person name="Cummings L.M."/>
            <person name="Florens L."/>
            <person name="Yates J.R."/>
            <person name="Raine J.D."/>
            <person name="Sinden R.E."/>
            <person name="Harris M.A."/>
            <person name="Cunningham D.A."/>
            <person name="Preiser P.R."/>
            <person name="Bergman L.W."/>
            <person name="Vaidya A.B."/>
            <person name="van Lin L.H."/>
            <person name="Janse C.J."/>
            <person name="Waters A.P."/>
            <person name="Smith H.O."/>
            <person name="White O.R."/>
            <person name="Salzberg S.L."/>
            <person name="Venter J.C."/>
            <person name="Fraser C.M."/>
            <person name="Hoffman S.L."/>
            <person name="Gardner M.J."/>
            <person name="Carucci D.J."/>
        </authorList>
    </citation>
    <scope>NUCLEOTIDE SEQUENCE [LARGE SCALE GENOMIC DNA]</scope>
    <source>
        <strain evidence="1 2">17XNL</strain>
    </source>
</reference>
<organism evidence="1 2">
    <name type="scientific">Plasmodium yoelii yoelii</name>
    <dbReference type="NCBI Taxonomy" id="73239"/>
    <lineage>
        <taxon>Eukaryota</taxon>
        <taxon>Sar</taxon>
        <taxon>Alveolata</taxon>
        <taxon>Apicomplexa</taxon>
        <taxon>Aconoidasida</taxon>
        <taxon>Haemosporida</taxon>
        <taxon>Plasmodiidae</taxon>
        <taxon>Plasmodium</taxon>
        <taxon>Plasmodium (Vinckeia)</taxon>
    </lineage>
</organism>
<dbReference type="AlphaFoldDB" id="Q7RNU1"/>
<feature type="non-terminal residue" evidence="1">
    <location>
        <position position="1"/>
    </location>
</feature>
<dbReference type="EMBL" id="AABL01000466">
    <property type="protein sequence ID" value="EAA21088.1"/>
    <property type="molecule type" value="Genomic_DNA"/>
</dbReference>
<evidence type="ECO:0000313" key="1">
    <source>
        <dbReference type="EMBL" id="EAA21088.1"/>
    </source>
</evidence>
<comment type="caution">
    <text evidence="1">The sequence shown here is derived from an EMBL/GenBank/DDBJ whole genome shotgun (WGS) entry which is preliminary data.</text>
</comment>
<keyword evidence="2" id="KW-1185">Reference proteome</keyword>
<dbReference type="InParanoid" id="Q7RNU1"/>
<dbReference type="PaxDb" id="73239-Q7RNU1"/>
<evidence type="ECO:0000313" key="2">
    <source>
        <dbReference type="Proteomes" id="UP000008553"/>
    </source>
</evidence>
<protein>
    <submittedName>
        <fullName evidence="1">Uncharacterized protein</fullName>
    </submittedName>
</protein>
<gene>
    <name evidence="1" type="ORF">PY01724</name>
</gene>
<dbReference type="Proteomes" id="UP000008553">
    <property type="component" value="Unassembled WGS sequence"/>
</dbReference>
<proteinExistence type="predicted"/>